<evidence type="ECO:0000313" key="2">
    <source>
        <dbReference type="EMBL" id="SFD35066.1"/>
    </source>
</evidence>
<name>A0A1I1RL54_9CLOT</name>
<dbReference type="OrthoDB" id="9786074at2"/>
<dbReference type="InterPro" id="IPR052531">
    <property type="entry name" value="CarD-like_regulator"/>
</dbReference>
<accession>A0A1I1RL54</accession>
<dbReference type="RefSeq" id="WP_090094119.1">
    <property type="nucleotide sequence ID" value="NZ_FOMG01000035.1"/>
</dbReference>
<gene>
    <name evidence="2" type="ORF">SAMN05421842_13515</name>
</gene>
<dbReference type="AlphaFoldDB" id="A0A1I1RL54"/>
<feature type="domain" description="CarD-like/TRCF RNAP-interacting" evidence="1">
    <location>
        <begin position="1"/>
        <end position="113"/>
    </location>
</feature>
<dbReference type="InterPro" id="IPR042215">
    <property type="entry name" value="CarD-like_C"/>
</dbReference>
<protein>
    <submittedName>
        <fullName evidence="2">CarD family transcriptional regulator</fullName>
    </submittedName>
</protein>
<dbReference type="GO" id="GO:0009303">
    <property type="term" value="P:rRNA transcription"/>
    <property type="evidence" value="ECO:0007669"/>
    <property type="project" value="TreeGrafter"/>
</dbReference>
<evidence type="ECO:0000259" key="1">
    <source>
        <dbReference type="SMART" id="SM01058"/>
    </source>
</evidence>
<reference evidence="2 3" key="1">
    <citation type="submission" date="2016-10" db="EMBL/GenBank/DDBJ databases">
        <authorList>
            <person name="de Groot N.N."/>
        </authorList>
    </citation>
    <scope>NUCLEOTIDE SEQUENCE [LARGE SCALE GENOMIC DNA]</scope>
    <source>
        <strain evidence="2 3">DSM 12992</strain>
    </source>
</reference>
<dbReference type="InterPro" id="IPR048792">
    <property type="entry name" value="CarD_C"/>
</dbReference>
<dbReference type="SUPFAM" id="SSF141259">
    <property type="entry name" value="CarD-like"/>
    <property type="match status" value="1"/>
</dbReference>
<sequence>MFKAGDRVVYPMQGIGIVQNIEEKIFSGQKKQYCIIKMLKNNMEIMIPTDRVLTSNLRMISDTSTLENILANVHDKSSSEDEEITSKQRYQLNMDKIKSGSLQDSAEVVYDLTLINKQKALNSSEKQMLNTARKFLIDEITLIKDITESEANAFLKATIN</sequence>
<dbReference type="SMART" id="SM01058">
    <property type="entry name" value="CarD_TRCF"/>
    <property type="match status" value="1"/>
</dbReference>
<keyword evidence="3" id="KW-1185">Reference proteome</keyword>
<dbReference type="PANTHER" id="PTHR38447">
    <property type="entry name" value="TRANSCRIPTION FACTOR YDEB-RELATED"/>
    <property type="match status" value="1"/>
</dbReference>
<dbReference type="Pfam" id="PF21095">
    <property type="entry name" value="CarD_C"/>
    <property type="match status" value="1"/>
</dbReference>
<dbReference type="InterPro" id="IPR036101">
    <property type="entry name" value="CarD-like/TRCF_RID_sf"/>
</dbReference>
<organism evidence="2 3">
    <name type="scientific">Clostridium uliginosum</name>
    <dbReference type="NCBI Taxonomy" id="119641"/>
    <lineage>
        <taxon>Bacteria</taxon>
        <taxon>Bacillati</taxon>
        <taxon>Bacillota</taxon>
        <taxon>Clostridia</taxon>
        <taxon>Eubacteriales</taxon>
        <taxon>Clostridiaceae</taxon>
        <taxon>Clostridium</taxon>
    </lineage>
</organism>
<dbReference type="EMBL" id="FOMG01000035">
    <property type="protein sequence ID" value="SFD35066.1"/>
    <property type="molecule type" value="Genomic_DNA"/>
</dbReference>
<dbReference type="InterPro" id="IPR003711">
    <property type="entry name" value="CarD-like/TRCF_RID"/>
</dbReference>
<proteinExistence type="predicted"/>
<dbReference type="Gene3D" id="2.40.10.170">
    <property type="match status" value="1"/>
</dbReference>
<dbReference type="Pfam" id="PF02559">
    <property type="entry name" value="CarD_TRCF_RID"/>
    <property type="match status" value="1"/>
</dbReference>
<evidence type="ECO:0000313" key="3">
    <source>
        <dbReference type="Proteomes" id="UP000199263"/>
    </source>
</evidence>
<dbReference type="PANTHER" id="PTHR38447:SF1">
    <property type="entry name" value="RNA POLYMERASE-BINDING TRANSCRIPTION FACTOR CARD"/>
    <property type="match status" value="1"/>
</dbReference>
<dbReference type="Proteomes" id="UP000199263">
    <property type="component" value="Unassembled WGS sequence"/>
</dbReference>
<dbReference type="STRING" id="119641.SAMN05421842_13515"/>
<dbReference type="Gene3D" id="1.20.58.1290">
    <property type="entry name" value="CarD-like, C-terminal domain"/>
    <property type="match status" value="1"/>
</dbReference>